<reference evidence="2 3" key="1">
    <citation type="submission" date="2019-11" db="EMBL/GenBank/DDBJ databases">
        <title>Pedobacter sp. HMF7056 Genome sequencing and assembly.</title>
        <authorList>
            <person name="Kang H."/>
            <person name="Kim H."/>
            <person name="Joh K."/>
        </authorList>
    </citation>
    <scope>NUCLEOTIDE SEQUENCE [LARGE SCALE GENOMIC DNA]</scope>
    <source>
        <strain evidence="2 3">HMF7056</strain>
    </source>
</reference>
<gene>
    <name evidence="2" type="ORF">GS398_18815</name>
</gene>
<accession>A0A7K1Y3A4</accession>
<evidence type="ECO:0000313" key="3">
    <source>
        <dbReference type="Proteomes" id="UP000451233"/>
    </source>
</evidence>
<dbReference type="RefSeq" id="WP_160908372.1">
    <property type="nucleotide sequence ID" value="NZ_WVHS01000005.1"/>
</dbReference>
<proteinExistence type="predicted"/>
<protein>
    <submittedName>
        <fullName evidence="2">DUF4130 domain-containing protein</fullName>
    </submittedName>
</protein>
<dbReference type="NCBIfam" id="TIGR03915">
    <property type="entry name" value="SAM_7_link_chp"/>
    <property type="match status" value="1"/>
</dbReference>
<dbReference type="AlphaFoldDB" id="A0A7K1Y3A4"/>
<evidence type="ECO:0000259" key="1">
    <source>
        <dbReference type="Pfam" id="PF13566"/>
    </source>
</evidence>
<dbReference type="InterPro" id="IPR025404">
    <property type="entry name" value="DUF4130"/>
</dbReference>
<sequence>MIILLYDHTWPGMLSAIFEAFDRKLTNCMIRRARAHMPSAFDQDIEVTTNTMKAARVITGLKKKLSADGFHQFYACFLSELHGIEDTLFAYTRLIFSSKDRVEQAFANAAVLRVSQVAKSVHREKHRMEAFVRFRLASDSLFFAEVEPDFNVLPLILNHFEKRYADQRWLIYDMKRNYGIYYDLEKVTEVTLQRTVGVKETAGIFHEEEPLYESLWNDYFKHVNIRERKNTKLHLQHVPRRYWKHLTEKNKL</sequence>
<organism evidence="2 3">
    <name type="scientific">Hufsiella ginkgonis</name>
    <dbReference type="NCBI Taxonomy" id="2695274"/>
    <lineage>
        <taxon>Bacteria</taxon>
        <taxon>Pseudomonadati</taxon>
        <taxon>Bacteroidota</taxon>
        <taxon>Sphingobacteriia</taxon>
        <taxon>Sphingobacteriales</taxon>
        <taxon>Sphingobacteriaceae</taxon>
        <taxon>Hufsiella</taxon>
    </lineage>
</organism>
<name>A0A7K1Y3A4_9SPHI</name>
<keyword evidence="3" id="KW-1185">Reference proteome</keyword>
<dbReference type="InterPro" id="IPR023875">
    <property type="entry name" value="DNA_repair_put"/>
</dbReference>
<dbReference type="Proteomes" id="UP000451233">
    <property type="component" value="Unassembled WGS sequence"/>
</dbReference>
<feature type="domain" description="DUF4130" evidence="1">
    <location>
        <begin position="84"/>
        <end position="248"/>
    </location>
</feature>
<dbReference type="EMBL" id="WVHS01000005">
    <property type="protein sequence ID" value="MXV17357.1"/>
    <property type="molecule type" value="Genomic_DNA"/>
</dbReference>
<dbReference type="Pfam" id="PF13566">
    <property type="entry name" value="DUF4130"/>
    <property type="match status" value="1"/>
</dbReference>
<comment type="caution">
    <text evidence="2">The sequence shown here is derived from an EMBL/GenBank/DDBJ whole genome shotgun (WGS) entry which is preliminary data.</text>
</comment>
<evidence type="ECO:0000313" key="2">
    <source>
        <dbReference type="EMBL" id="MXV17357.1"/>
    </source>
</evidence>